<dbReference type="AlphaFoldDB" id="A0A8J4WMY8"/>
<proteinExistence type="predicted"/>
<organism evidence="1 2">
    <name type="scientific">Clarias magur</name>
    <name type="common">Asian catfish</name>
    <name type="synonym">Macropteronotus magur</name>
    <dbReference type="NCBI Taxonomy" id="1594786"/>
    <lineage>
        <taxon>Eukaryota</taxon>
        <taxon>Metazoa</taxon>
        <taxon>Chordata</taxon>
        <taxon>Craniata</taxon>
        <taxon>Vertebrata</taxon>
        <taxon>Euteleostomi</taxon>
        <taxon>Actinopterygii</taxon>
        <taxon>Neopterygii</taxon>
        <taxon>Teleostei</taxon>
        <taxon>Ostariophysi</taxon>
        <taxon>Siluriformes</taxon>
        <taxon>Clariidae</taxon>
        <taxon>Clarias</taxon>
    </lineage>
</organism>
<sequence>IEAGTPSELVCVYGGTHPLLTELHPSFIFLLFGPSLSVSALLPNPEKLCATYSLQLKLE</sequence>
<feature type="non-terminal residue" evidence="1">
    <location>
        <position position="1"/>
    </location>
</feature>
<protein>
    <submittedName>
        <fullName evidence="1">Uncharacterized protein</fullName>
    </submittedName>
</protein>
<reference evidence="1" key="1">
    <citation type="submission" date="2020-07" db="EMBL/GenBank/DDBJ databases">
        <title>Clarias magur genome sequencing, assembly and annotation.</title>
        <authorList>
            <person name="Kushwaha B."/>
            <person name="Kumar R."/>
            <person name="Das P."/>
            <person name="Joshi C.G."/>
            <person name="Kumar D."/>
            <person name="Nagpure N.S."/>
            <person name="Pandey M."/>
            <person name="Agarwal S."/>
            <person name="Srivastava S."/>
            <person name="Singh M."/>
            <person name="Sahoo L."/>
            <person name="Jayasankar P."/>
            <person name="Meher P.K."/>
            <person name="Koringa P.G."/>
            <person name="Iquebal M.A."/>
            <person name="Das S.P."/>
            <person name="Bit A."/>
            <person name="Patnaik S."/>
            <person name="Patel N."/>
            <person name="Shah T.M."/>
            <person name="Hinsu A."/>
            <person name="Jena J.K."/>
        </authorList>
    </citation>
    <scope>NUCLEOTIDE SEQUENCE</scope>
    <source>
        <strain evidence="1">CIFAMagur01</strain>
        <tissue evidence="1">Testis</tissue>
    </source>
</reference>
<comment type="caution">
    <text evidence="1">The sequence shown here is derived from an EMBL/GenBank/DDBJ whole genome shotgun (WGS) entry which is preliminary data.</text>
</comment>
<evidence type="ECO:0000313" key="1">
    <source>
        <dbReference type="EMBL" id="KAF5880236.1"/>
    </source>
</evidence>
<dbReference type="EMBL" id="QNUK01001535">
    <property type="protein sequence ID" value="KAF5880236.1"/>
    <property type="molecule type" value="Genomic_DNA"/>
</dbReference>
<gene>
    <name evidence="1" type="ORF">DAT39_023263</name>
</gene>
<evidence type="ECO:0000313" key="2">
    <source>
        <dbReference type="Proteomes" id="UP000727407"/>
    </source>
</evidence>
<name>A0A8J4WMY8_CLAMG</name>
<feature type="non-terminal residue" evidence="1">
    <location>
        <position position="59"/>
    </location>
</feature>
<accession>A0A8J4WMY8</accession>
<keyword evidence="2" id="KW-1185">Reference proteome</keyword>
<dbReference type="Proteomes" id="UP000727407">
    <property type="component" value="Unassembled WGS sequence"/>
</dbReference>